<feature type="compositionally biased region" description="Polar residues" evidence="5">
    <location>
        <begin position="379"/>
        <end position="401"/>
    </location>
</feature>
<feature type="transmembrane region" description="Helical" evidence="6">
    <location>
        <begin position="177"/>
        <end position="202"/>
    </location>
</feature>
<keyword evidence="4 6" id="KW-0472">Membrane</keyword>
<dbReference type="GO" id="GO:0015179">
    <property type="term" value="F:L-amino acid transmembrane transporter activity"/>
    <property type="evidence" value="ECO:0007669"/>
    <property type="project" value="TreeGrafter"/>
</dbReference>
<feature type="region of interest" description="Disordered" evidence="5">
    <location>
        <begin position="1"/>
        <end position="20"/>
    </location>
</feature>
<feature type="transmembrane region" description="Helical" evidence="6">
    <location>
        <begin position="267"/>
        <end position="285"/>
    </location>
</feature>
<dbReference type="Pfam" id="PF01490">
    <property type="entry name" value="Aa_trans"/>
    <property type="match status" value="1"/>
</dbReference>
<proteinExistence type="predicted"/>
<evidence type="ECO:0000313" key="8">
    <source>
        <dbReference type="EMBL" id="CEM37533.1"/>
    </source>
</evidence>
<name>A0A0G4H291_9ALVE</name>
<gene>
    <name evidence="8" type="ORF">Cvel_24351</name>
</gene>
<feature type="domain" description="Amino acid transporter transmembrane" evidence="7">
    <location>
        <begin position="35"/>
        <end position="324"/>
    </location>
</feature>
<dbReference type="PANTHER" id="PTHR22950">
    <property type="entry name" value="AMINO ACID TRANSPORTER"/>
    <property type="match status" value="1"/>
</dbReference>
<evidence type="ECO:0000256" key="2">
    <source>
        <dbReference type="ARBA" id="ARBA00022692"/>
    </source>
</evidence>
<feature type="transmembrane region" description="Helical" evidence="6">
    <location>
        <begin position="65"/>
        <end position="90"/>
    </location>
</feature>
<keyword evidence="2 6" id="KW-0812">Transmembrane</keyword>
<sequence length="582" mass="62200">MADGSTDALEEPPMGVQRMDSNSWRERTFRRMEPGSIRGSIFNLVATALGAGIITIGYGLARMGLLVGIVGLAICAAVSTMTTAMLVSYIKETQATCYSELMRKTFGLPLAIFTDVVLFFYATGAVVGYYLILTQFMSPVLTELFPFMGEWEKPRVRALIVVISGIAMLPLSCYEKLSSLATVSMISIVPLLFLPVILLVYLPTMVGDRTPEEWGQITLCRFSWDFFKANTIFFYAYNQHVNVCSVAEEMANPTDPRILKVAIRAGAVEYLVYLSAGVLGFLSFLDNTEDNVLKNFPSGEAGLTFVRIALSVGIILSIPINTIAVGLSGKNVLVAFFRLPHAPDSPQALSDPRTPVIAPEDEMTLPEGAVEVWSHETASHQGSQTLSAGEQKSSKQQSSNFVMHVEGTPAGGGDNGHAAEAGGASPDAGSPPSVRSPPLSQALLEASNQPPPDLEEAGGPGEGGIVEPWRLHLNRFVRSVGFRASIALYILLVAFVVSIYTDDLGTVIGLTSGLLATTIMTTFPLLLMLKRGWTAVGDGQGKPVVIAILCFFSALGYVSCVVIFCQAFGLIPSVSGTEDGGA</sequence>
<feature type="transmembrane region" description="Helical" evidence="6">
    <location>
        <begin position="305"/>
        <end position="328"/>
    </location>
</feature>
<dbReference type="AlphaFoldDB" id="A0A0G4H291"/>
<evidence type="ECO:0000256" key="1">
    <source>
        <dbReference type="ARBA" id="ARBA00004141"/>
    </source>
</evidence>
<evidence type="ECO:0000256" key="5">
    <source>
        <dbReference type="SAM" id="MobiDB-lite"/>
    </source>
</evidence>
<feature type="region of interest" description="Disordered" evidence="5">
    <location>
        <begin position="375"/>
        <end position="438"/>
    </location>
</feature>
<evidence type="ECO:0000256" key="6">
    <source>
        <dbReference type="SAM" id="Phobius"/>
    </source>
</evidence>
<feature type="transmembrane region" description="Helical" evidence="6">
    <location>
        <begin position="40"/>
        <end position="58"/>
    </location>
</feature>
<dbReference type="EMBL" id="CDMZ01001786">
    <property type="protein sequence ID" value="CEM37533.1"/>
    <property type="molecule type" value="Genomic_DNA"/>
</dbReference>
<dbReference type="PANTHER" id="PTHR22950:SF702">
    <property type="entry name" value="AMINO ACID TRANSPORTER PROTEIN"/>
    <property type="match status" value="1"/>
</dbReference>
<dbReference type="GO" id="GO:0016020">
    <property type="term" value="C:membrane"/>
    <property type="evidence" value="ECO:0007669"/>
    <property type="project" value="UniProtKB-SubCell"/>
</dbReference>
<organism evidence="8">
    <name type="scientific">Chromera velia CCMP2878</name>
    <dbReference type="NCBI Taxonomy" id="1169474"/>
    <lineage>
        <taxon>Eukaryota</taxon>
        <taxon>Sar</taxon>
        <taxon>Alveolata</taxon>
        <taxon>Colpodellida</taxon>
        <taxon>Chromeraceae</taxon>
        <taxon>Chromera</taxon>
    </lineage>
</organism>
<reference evidence="8" key="1">
    <citation type="submission" date="2014-11" db="EMBL/GenBank/DDBJ databases">
        <authorList>
            <person name="Otto D Thomas"/>
            <person name="Naeem Raeece"/>
        </authorList>
    </citation>
    <scope>NUCLEOTIDE SEQUENCE</scope>
</reference>
<protein>
    <recommendedName>
        <fullName evidence="7">Amino acid transporter transmembrane domain-containing protein</fullName>
    </recommendedName>
</protein>
<evidence type="ECO:0000256" key="4">
    <source>
        <dbReference type="ARBA" id="ARBA00023136"/>
    </source>
</evidence>
<feature type="transmembrane region" description="Helical" evidence="6">
    <location>
        <begin position="480"/>
        <end position="501"/>
    </location>
</feature>
<feature type="transmembrane region" description="Helical" evidence="6">
    <location>
        <begin position="507"/>
        <end position="529"/>
    </location>
</feature>
<dbReference type="VEuPathDB" id="CryptoDB:Cvel_24351"/>
<comment type="subcellular location">
    <subcellularLocation>
        <location evidence="1">Membrane</location>
        <topology evidence="1">Multi-pass membrane protein</topology>
    </subcellularLocation>
</comment>
<evidence type="ECO:0000259" key="7">
    <source>
        <dbReference type="Pfam" id="PF01490"/>
    </source>
</evidence>
<dbReference type="PhylomeDB" id="A0A0G4H291"/>
<feature type="transmembrane region" description="Helical" evidence="6">
    <location>
        <begin position="110"/>
        <end position="133"/>
    </location>
</feature>
<dbReference type="InterPro" id="IPR013057">
    <property type="entry name" value="AA_transpt_TM"/>
</dbReference>
<keyword evidence="3 6" id="KW-1133">Transmembrane helix</keyword>
<feature type="transmembrane region" description="Helical" evidence="6">
    <location>
        <begin position="544"/>
        <end position="571"/>
    </location>
</feature>
<accession>A0A0G4H291</accession>
<evidence type="ECO:0000256" key="3">
    <source>
        <dbReference type="ARBA" id="ARBA00022989"/>
    </source>
</evidence>